<sequence>MHGQTPYTMFKRYFSIFCLFTLFVSCDKLDELTKFDMEYSQRATIPSSTGINLPFDIFTPEMETNSESKFAVNDTRKDLIEEITLTELELVIISPDTADFSFLNSIEVYISADGLEEIQIASLSEVPEDAGNRITLNTSDTDLKEYIKKDEFSLRLNTVTDELMSADHELEVNSTFFVDAKILGL</sequence>
<evidence type="ECO:0000313" key="1">
    <source>
        <dbReference type="EMBL" id="SEK85334.1"/>
    </source>
</evidence>
<dbReference type="STRING" id="228957.SAMN04488008_102300"/>
<dbReference type="AlphaFoldDB" id="A0A1H7KFN0"/>
<name>A0A1H7KFN0_9FLAO</name>
<keyword evidence="2" id="KW-1185">Reference proteome</keyword>
<organism evidence="1 2">
    <name type="scientific">Maribacter orientalis</name>
    <dbReference type="NCBI Taxonomy" id="228957"/>
    <lineage>
        <taxon>Bacteria</taxon>
        <taxon>Pseudomonadati</taxon>
        <taxon>Bacteroidota</taxon>
        <taxon>Flavobacteriia</taxon>
        <taxon>Flavobacteriales</taxon>
        <taxon>Flavobacteriaceae</taxon>
        <taxon>Maribacter</taxon>
    </lineage>
</organism>
<evidence type="ECO:0000313" key="2">
    <source>
        <dbReference type="Proteomes" id="UP000198990"/>
    </source>
</evidence>
<dbReference type="Proteomes" id="UP000198990">
    <property type="component" value="Unassembled WGS sequence"/>
</dbReference>
<proteinExistence type="predicted"/>
<protein>
    <submittedName>
        <fullName evidence="1">Uncharacterized protein</fullName>
    </submittedName>
</protein>
<accession>A0A1H7KFN0</accession>
<reference evidence="2" key="1">
    <citation type="submission" date="2016-10" db="EMBL/GenBank/DDBJ databases">
        <authorList>
            <person name="Varghese N."/>
            <person name="Submissions S."/>
        </authorList>
    </citation>
    <scope>NUCLEOTIDE SEQUENCE [LARGE SCALE GENOMIC DNA]</scope>
    <source>
        <strain evidence="2">DSM 16471</strain>
    </source>
</reference>
<gene>
    <name evidence="1" type="ORF">SAMN04488008_102300</name>
</gene>
<dbReference type="EMBL" id="FNZN01000002">
    <property type="protein sequence ID" value="SEK85334.1"/>
    <property type="molecule type" value="Genomic_DNA"/>
</dbReference>